<dbReference type="InterPro" id="IPR009071">
    <property type="entry name" value="HMG_box_dom"/>
</dbReference>
<dbReference type="EMBL" id="GG663737">
    <property type="protein sequence ID" value="EEH59013.1"/>
    <property type="molecule type" value="Genomic_DNA"/>
</dbReference>
<feature type="region of interest" description="Disordered" evidence="1">
    <location>
        <begin position="97"/>
        <end position="123"/>
    </location>
</feature>
<evidence type="ECO:0000313" key="3">
    <source>
        <dbReference type="EMBL" id="EEH59013.1"/>
    </source>
</evidence>
<protein>
    <submittedName>
        <fullName evidence="3">Predicted protein</fullName>
    </submittedName>
</protein>
<evidence type="ECO:0000259" key="2">
    <source>
        <dbReference type="Pfam" id="PF00505"/>
    </source>
</evidence>
<sequence length="123" mass="12980">MSDSAKLAPLFAQIGEACIEISKVFAGGVVLGKRGASGELVDDNGKPIKKKKEKRAPRAPTAFNLFMKKAVAEVKAETPGMNPKEIFAKCAAKWKTSPENPKSGLGSLGAAKKMTPGKKPVKK</sequence>
<dbReference type="Gene3D" id="1.10.30.10">
    <property type="entry name" value="High mobility group box domain"/>
    <property type="match status" value="1"/>
</dbReference>
<dbReference type="OrthoDB" id="667577at2759"/>
<dbReference type="OMA" id="EIFAKCA"/>
<dbReference type="GeneID" id="9682807"/>
<keyword evidence="4" id="KW-1185">Reference proteome</keyword>
<accession>C1MMA3</accession>
<dbReference type="CDD" id="cd00084">
    <property type="entry name" value="HMG-box_SF"/>
    <property type="match status" value="1"/>
</dbReference>
<feature type="domain" description="HMG box" evidence="2">
    <location>
        <begin position="57"/>
        <end position="102"/>
    </location>
</feature>
<proteinExistence type="predicted"/>
<dbReference type="RefSeq" id="XP_003057368.1">
    <property type="nucleotide sequence ID" value="XM_003057322.1"/>
</dbReference>
<evidence type="ECO:0000256" key="1">
    <source>
        <dbReference type="SAM" id="MobiDB-lite"/>
    </source>
</evidence>
<gene>
    <name evidence="3" type="ORF">MICPUCDRAFT_56453</name>
</gene>
<dbReference type="SUPFAM" id="SSF47095">
    <property type="entry name" value="HMG-box"/>
    <property type="match status" value="1"/>
</dbReference>
<dbReference type="Pfam" id="PF00505">
    <property type="entry name" value="HMG_box"/>
    <property type="match status" value="1"/>
</dbReference>
<evidence type="ECO:0000313" key="4">
    <source>
        <dbReference type="Proteomes" id="UP000001876"/>
    </source>
</evidence>
<dbReference type="InterPro" id="IPR036910">
    <property type="entry name" value="HMG_box_dom_sf"/>
</dbReference>
<reference evidence="3 4" key="1">
    <citation type="journal article" date="2009" name="Science">
        <title>Green evolution and dynamic adaptations revealed by genomes of the marine picoeukaryotes Micromonas.</title>
        <authorList>
            <person name="Worden A.Z."/>
            <person name="Lee J.H."/>
            <person name="Mock T."/>
            <person name="Rouze P."/>
            <person name="Simmons M.P."/>
            <person name="Aerts A.L."/>
            <person name="Allen A.E."/>
            <person name="Cuvelier M.L."/>
            <person name="Derelle E."/>
            <person name="Everett M.V."/>
            <person name="Foulon E."/>
            <person name="Grimwood J."/>
            <person name="Gundlach H."/>
            <person name="Henrissat B."/>
            <person name="Napoli C."/>
            <person name="McDonald S.M."/>
            <person name="Parker M.S."/>
            <person name="Rombauts S."/>
            <person name="Salamov A."/>
            <person name="Von Dassow P."/>
            <person name="Badger J.H."/>
            <person name="Coutinho P.M."/>
            <person name="Demir E."/>
            <person name="Dubchak I."/>
            <person name="Gentemann C."/>
            <person name="Eikrem W."/>
            <person name="Gready J.E."/>
            <person name="John U."/>
            <person name="Lanier W."/>
            <person name="Lindquist E.A."/>
            <person name="Lucas S."/>
            <person name="Mayer K.F."/>
            <person name="Moreau H."/>
            <person name="Not F."/>
            <person name="Otillar R."/>
            <person name="Panaud O."/>
            <person name="Pangilinan J."/>
            <person name="Paulsen I."/>
            <person name="Piegu B."/>
            <person name="Poliakov A."/>
            <person name="Robbens S."/>
            <person name="Schmutz J."/>
            <person name="Toulza E."/>
            <person name="Wyss T."/>
            <person name="Zelensky A."/>
            <person name="Zhou K."/>
            <person name="Armbrust E.V."/>
            <person name="Bhattacharya D."/>
            <person name="Goodenough U.W."/>
            <person name="Van de Peer Y."/>
            <person name="Grigoriev I.V."/>
        </authorList>
    </citation>
    <scope>NUCLEOTIDE SEQUENCE [LARGE SCALE GENOMIC DNA]</scope>
    <source>
        <strain evidence="3 4">CCMP1545</strain>
    </source>
</reference>
<name>C1MMA3_MICPC</name>
<dbReference type="Proteomes" id="UP000001876">
    <property type="component" value="Unassembled WGS sequence"/>
</dbReference>
<dbReference type="AlphaFoldDB" id="C1MMA3"/>
<organism evidence="4">
    <name type="scientific">Micromonas pusilla (strain CCMP1545)</name>
    <name type="common">Picoplanktonic green alga</name>
    <dbReference type="NCBI Taxonomy" id="564608"/>
    <lineage>
        <taxon>Eukaryota</taxon>
        <taxon>Viridiplantae</taxon>
        <taxon>Chlorophyta</taxon>
        <taxon>Mamiellophyceae</taxon>
        <taxon>Mamiellales</taxon>
        <taxon>Mamiellaceae</taxon>
        <taxon>Micromonas</taxon>
    </lineage>
</organism>
<dbReference type="KEGG" id="mpp:MICPUCDRAFT_56453"/>